<proteinExistence type="predicted"/>
<reference evidence="2" key="1">
    <citation type="submission" date="2022-10" db="EMBL/GenBank/DDBJ databases">
        <title>Culturing micro-colonial fungi from biological soil crusts in the Mojave desert and describing Neophaeococcomyces mojavensis, and introducing the new genera and species Taxawa tesnikishii.</title>
        <authorList>
            <person name="Kurbessoian T."/>
            <person name="Stajich J.E."/>
        </authorList>
    </citation>
    <scope>NUCLEOTIDE SEQUENCE</scope>
    <source>
        <strain evidence="2">TK_35</strain>
    </source>
</reference>
<sequence>MPGGCGSARAEPEQQAEHRRQQQRTAEQPGPAAHPTRCDRHHGRLFGFVAAFVIGQRRASARVMRHFQHEPVLAIEHHLVASLQPAVADGNAVDPGAIGTAQVTQQYPLAVYFHPRVLFGEGRLIDLNVDIAATADHPRARQRVAAAVMQATDTAQQALLVTVAFNAGGRRRCLQQGVDLALQDHFHAVHVYRVTRPQQGHAPYRATIHMDAANTVADLQPEAAVVHAELGEQQRAVAGITEAHAAVCLAHDALHPGPQRLVGLLLLTEVN</sequence>
<feature type="region of interest" description="Disordered" evidence="1">
    <location>
        <begin position="1"/>
        <end position="39"/>
    </location>
</feature>
<evidence type="ECO:0000313" key="2">
    <source>
        <dbReference type="EMBL" id="KAJ9633130.1"/>
    </source>
</evidence>
<comment type="caution">
    <text evidence="2">The sequence shown here is derived from an EMBL/GenBank/DDBJ whole genome shotgun (WGS) entry which is preliminary data.</text>
</comment>
<name>A0AA38Y217_9EURO</name>
<gene>
    <name evidence="2" type="ORF">H2204_007275</name>
</gene>
<dbReference type="EMBL" id="JAPDRN010000049">
    <property type="protein sequence ID" value="KAJ9633130.1"/>
    <property type="molecule type" value="Genomic_DNA"/>
</dbReference>
<dbReference type="AlphaFoldDB" id="A0AA38Y217"/>
<organism evidence="2">
    <name type="scientific">Knufia peltigerae</name>
    <dbReference type="NCBI Taxonomy" id="1002370"/>
    <lineage>
        <taxon>Eukaryota</taxon>
        <taxon>Fungi</taxon>
        <taxon>Dikarya</taxon>
        <taxon>Ascomycota</taxon>
        <taxon>Pezizomycotina</taxon>
        <taxon>Eurotiomycetes</taxon>
        <taxon>Chaetothyriomycetidae</taxon>
        <taxon>Chaetothyriales</taxon>
        <taxon>Trichomeriaceae</taxon>
        <taxon>Knufia</taxon>
    </lineage>
</organism>
<evidence type="ECO:0000256" key="1">
    <source>
        <dbReference type="SAM" id="MobiDB-lite"/>
    </source>
</evidence>
<accession>A0AA38Y217</accession>
<feature type="compositionally biased region" description="Basic and acidic residues" evidence="1">
    <location>
        <begin position="10"/>
        <end position="20"/>
    </location>
</feature>
<protein>
    <submittedName>
        <fullName evidence="2">Uncharacterized protein</fullName>
    </submittedName>
</protein>